<evidence type="ECO:0000259" key="1">
    <source>
        <dbReference type="PROSITE" id="PS51704"/>
    </source>
</evidence>
<dbReference type="PANTHER" id="PTHR46211:SF14">
    <property type="entry name" value="GLYCEROPHOSPHODIESTER PHOSPHODIESTERASE"/>
    <property type="match status" value="1"/>
</dbReference>
<dbReference type="PANTHER" id="PTHR46211">
    <property type="entry name" value="GLYCEROPHOSPHORYL DIESTER PHOSPHODIESTERASE"/>
    <property type="match status" value="1"/>
</dbReference>
<sequence length="218" mass="23878">MLILAHRGASDARLENTLPAFLHALERGADGVELDVQLSRDGEVVVFHDPDLARLAGRQDRIEHLTWDELSRVQLHRNQRIIRLGDLLEVWPTDRWLNVELKAGGAAVAQRTVALLAGRPRVILSSFDPRMLLAARAAGSAYEHALLLAAQSPPFLHVGGAQAFGCAAVHLDHRLTTAAVVARYHAQGLVVGVWTVNSLLRKQEVAAWGVERIITDCP</sequence>
<name>A0ABS7U3U7_9BACT</name>
<evidence type="ECO:0000313" key="3">
    <source>
        <dbReference type="Proteomes" id="UP001139031"/>
    </source>
</evidence>
<gene>
    <name evidence="2" type="ORF">K7C98_38190</name>
</gene>
<dbReference type="Proteomes" id="UP001139031">
    <property type="component" value="Unassembled WGS sequence"/>
</dbReference>
<dbReference type="Pfam" id="PF03009">
    <property type="entry name" value="GDPD"/>
    <property type="match status" value="1"/>
</dbReference>
<evidence type="ECO:0000313" key="2">
    <source>
        <dbReference type="EMBL" id="MBZ5715099.1"/>
    </source>
</evidence>
<keyword evidence="3" id="KW-1185">Reference proteome</keyword>
<dbReference type="InterPro" id="IPR017946">
    <property type="entry name" value="PLC-like_Pdiesterase_TIM-brl"/>
</dbReference>
<proteinExistence type="predicted"/>
<dbReference type="PROSITE" id="PS51704">
    <property type="entry name" value="GP_PDE"/>
    <property type="match status" value="1"/>
</dbReference>
<comment type="caution">
    <text evidence="2">The sequence shown here is derived from an EMBL/GenBank/DDBJ whole genome shotgun (WGS) entry which is preliminary data.</text>
</comment>
<dbReference type="SUPFAM" id="SSF51695">
    <property type="entry name" value="PLC-like phosphodiesterases"/>
    <property type="match status" value="1"/>
</dbReference>
<feature type="domain" description="GP-PDE" evidence="1">
    <location>
        <begin position="1"/>
        <end position="218"/>
    </location>
</feature>
<dbReference type="CDD" id="cd08556">
    <property type="entry name" value="GDPD"/>
    <property type="match status" value="1"/>
</dbReference>
<organism evidence="2 3">
    <name type="scientific">Nannocystis pusilla</name>
    <dbReference type="NCBI Taxonomy" id="889268"/>
    <lineage>
        <taxon>Bacteria</taxon>
        <taxon>Pseudomonadati</taxon>
        <taxon>Myxococcota</taxon>
        <taxon>Polyangia</taxon>
        <taxon>Nannocystales</taxon>
        <taxon>Nannocystaceae</taxon>
        <taxon>Nannocystis</taxon>
    </lineage>
</organism>
<accession>A0ABS7U3U7</accession>
<protein>
    <submittedName>
        <fullName evidence="2">Glycerophosphodiester phosphodiesterase</fullName>
    </submittedName>
</protein>
<dbReference type="InterPro" id="IPR030395">
    <property type="entry name" value="GP_PDE_dom"/>
</dbReference>
<dbReference type="RefSeq" id="WP_224196836.1">
    <property type="nucleotide sequence ID" value="NZ_JAIRAU010000056.1"/>
</dbReference>
<reference evidence="2" key="1">
    <citation type="submission" date="2021-08" db="EMBL/GenBank/DDBJ databases">
        <authorList>
            <person name="Stevens D.C."/>
        </authorList>
    </citation>
    <scope>NUCLEOTIDE SEQUENCE</scope>
    <source>
        <strain evidence="2">DSM 53165</strain>
    </source>
</reference>
<dbReference type="EMBL" id="JAIRAU010000056">
    <property type="protein sequence ID" value="MBZ5715099.1"/>
    <property type="molecule type" value="Genomic_DNA"/>
</dbReference>
<dbReference type="Gene3D" id="3.20.20.190">
    <property type="entry name" value="Phosphatidylinositol (PI) phosphodiesterase"/>
    <property type="match status" value="1"/>
</dbReference>
<dbReference type="PROSITE" id="PS50007">
    <property type="entry name" value="PIPLC_X_DOMAIN"/>
    <property type="match status" value="1"/>
</dbReference>